<dbReference type="AlphaFoldDB" id="A0A6C2U6A1"/>
<feature type="transmembrane region" description="Helical" evidence="6">
    <location>
        <begin position="20"/>
        <end position="40"/>
    </location>
</feature>
<comment type="subcellular location">
    <subcellularLocation>
        <location evidence="1">Cell membrane</location>
        <topology evidence="1">Multi-pass membrane protein</topology>
    </subcellularLocation>
</comment>
<keyword evidence="5 6" id="KW-0472">Membrane</keyword>
<gene>
    <name evidence="7" type="ORF">PDESU_04187</name>
</gene>
<evidence type="ECO:0000256" key="5">
    <source>
        <dbReference type="ARBA" id="ARBA00023136"/>
    </source>
</evidence>
<dbReference type="EMBL" id="CAAHFG010000002">
    <property type="protein sequence ID" value="VGO15602.1"/>
    <property type="molecule type" value="Genomic_DNA"/>
</dbReference>
<dbReference type="PANTHER" id="PTHR30250">
    <property type="entry name" value="PST FAMILY PREDICTED COLANIC ACID TRANSPORTER"/>
    <property type="match status" value="1"/>
</dbReference>
<evidence type="ECO:0000256" key="2">
    <source>
        <dbReference type="ARBA" id="ARBA00022475"/>
    </source>
</evidence>
<dbReference type="GO" id="GO:0005886">
    <property type="term" value="C:plasma membrane"/>
    <property type="evidence" value="ECO:0007669"/>
    <property type="project" value="UniProtKB-SubCell"/>
</dbReference>
<dbReference type="InterPro" id="IPR050833">
    <property type="entry name" value="Poly_Biosynth_Transport"/>
</dbReference>
<evidence type="ECO:0000313" key="7">
    <source>
        <dbReference type="EMBL" id="VGO15602.1"/>
    </source>
</evidence>
<feature type="transmembrane region" description="Helical" evidence="6">
    <location>
        <begin position="406"/>
        <end position="433"/>
    </location>
</feature>
<evidence type="ECO:0000313" key="8">
    <source>
        <dbReference type="Proteomes" id="UP000366872"/>
    </source>
</evidence>
<keyword evidence="2" id="KW-1003">Cell membrane</keyword>
<keyword evidence="8" id="KW-1185">Reference proteome</keyword>
<feature type="transmembrane region" description="Helical" evidence="6">
    <location>
        <begin position="268"/>
        <end position="293"/>
    </location>
</feature>
<feature type="transmembrane region" description="Helical" evidence="6">
    <location>
        <begin position="121"/>
        <end position="143"/>
    </location>
</feature>
<feature type="transmembrane region" description="Helical" evidence="6">
    <location>
        <begin position="229"/>
        <end position="248"/>
    </location>
</feature>
<feature type="transmembrane region" description="Helical" evidence="6">
    <location>
        <begin position="349"/>
        <end position="371"/>
    </location>
</feature>
<evidence type="ECO:0000256" key="4">
    <source>
        <dbReference type="ARBA" id="ARBA00022989"/>
    </source>
</evidence>
<sequence length="442" mass="47513">MFGRLKSLLGQAQNHGGEMLWIMLGQIVAALGTFAGVRVLTELMTPGEYGKVALVLSLVNLVQLSLGRAFGTASYRFLGVSQDKGELGAFGAVTLRWSAGSIAMLLVFLPLLLLLRLGLDWPVSVPLLAGGVGLTAFLLLHALGTGIENAARHRPAAAIGQMGYEWGRVLLAALLVAVVTPSAEMAVVGFMASAVLATAFHGFFIRKWLAFPEIHLFQDVRETYVGKHYAGYLLPVVAGGFLTWIFLFSVRWILMRFESLEDVAVFSAFYQIGVVPSLLGASVLNSLLAPIFYRRVSDGQDKATHARMFRVNLAVAAGILAVVVAGTLAVAIMRGWICALLLDEAYRTHAWMLPWMVVAGGLYAVGEQLLISVMSFSSTKILIPLKAVMAGLAVAVYWYAAGRFGLNGVVFALAVLGGGYALLMFFAWLGMYLKSFGLAGER</sequence>
<feature type="transmembrane region" description="Helical" evidence="6">
    <location>
        <begin position="87"/>
        <end position="115"/>
    </location>
</feature>
<accession>A0A6C2U6A1</accession>
<feature type="transmembrane region" description="Helical" evidence="6">
    <location>
        <begin position="313"/>
        <end position="337"/>
    </location>
</feature>
<name>A0A6C2U6A1_PONDE</name>
<proteinExistence type="predicted"/>
<dbReference type="Proteomes" id="UP000366872">
    <property type="component" value="Unassembled WGS sequence"/>
</dbReference>
<evidence type="ECO:0000256" key="6">
    <source>
        <dbReference type="SAM" id="Phobius"/>
    </source>
</evidence>
<reference evidence="7 8" key="1">
    <citation type="submission" date="2019-04" db="EMBL/GenBank/DDBJ databases">
        <authorList>
            <person name="Van Vliet M D."/>
        </authorList>
    </citation>
    <scope>NUCLEOTIDE SEQUENCE [LARGE SCALE GENOMIC DNA]</scope>
    <source>
        <strain evidence="7 8">F1</strain>
    </source>
</reference>
<feature type="transmembrane region" description="Helical" evidence="6">
    <location>
        <begin position="186"/>
        <end position="209"/>
    </location>
</feature>
<keyword evidence="4 6" id="KW-1133">Transmembrane helix</keyword>
<evidence type="ECO:0008006" key="9">
    <source>
        <dbReference type="Google" id="ProtNLM"/>
    </source>
</evidence>
<protein>
    <recommendedName>
        <fullName evidence="9">Polysaccharide biosynthesis protein C-terminal domain-containing protein</fullName>
    </recommendedName>
</protein>
<dbReference type="PANTHER" id="PTHR30250:SF11">
    <property type="entry name" value="O-ANTIGEN TRANSPORTER-RELATED"/>
    <property type="match status" value="1"/>
</dbReference>
<feature type="transmembrane region" description="Helical" evidence="6">
    <location>
        <begin position="383"/>
        <end position="400"/>
    </location>
</feature>
<keyword evidence="3 6" id="KW-0812">Transmembrane</keyword>
<evidence type="ECO:0000256" key="3">
    <source>
        <dbReference type="ARBA" id="ARBA00022692"/>
    </source>
</evidence>
<feature type="transmembrane region" description="Helical" evidence="6">
    <location>
        <begin position="163"/>
        <end position="180"/>
    </location>
</feature>
<dbReference type="RefSeq" id="WP_136081153.1">
    <property type="nucleotide sequence ID" value="NZ_CAAHFG010000002.1"/>
</dbReference>
<evidence type="ECO:0000256" key="1">
    <source>
        <dbReference type="ARBA" id="ARBA00004651"/>
    </source>
</evidence>
<organism evidence="7 8">
    <name type="scientific">Pontiella desulfatans</name>
    <dbReference type="NCBI Taxonomy" id="2750659"/>
    <lineage>
        <taxon>Bacteria</taxon>
        <taxon>Pseudomonadati</taxon>
        <taxon>Kiritimatiellota</taxon>
        <taxon>Kiritimatiellia</taxon>
        <taxon>Kiritimatiellales</taxon>
        <taxon>Pontiellaceae</taxon>
        <taxon>Pontiella</taxon>
    </lineage>
</organism>